<keyword evidence="2" id="KW-0472">Membrane</keyword>
<dbReference type="RefSeq" id="WP_249297291.1">
    <property type="nucleotide sequence ID" value="NZ_JACRSX010000002.1"/>
</dbReference>
<feature type="transmembrane region" description="Helical" evidence="2">
    <location>
        <begin position="27"/>
        <end position="48"/>
    </location>
</feature>
<accession>A0ABR7MZ19</accession>
<evidence type="ECO:0000313" key="4">
    <source>
        <dbReference type="Proteomes" id="UP000606193"/>
    </source>
</evidence>
<keyword evidence="4" id="KW-1185">Reference proteome</keyword>
<sequence length="465" mass="50323">MDNKQEKSIRHNNSGDTGHKDFVQKYIINNIGIKLLALATAIVVWVAIVNIEDPYKERIFNVEVETINEDALSSVNKVYEIIEGSTAQVRVKGKKSIVDRLKADDIRATADLSDLSAVNAVAIVPELKKTVSDEPVLECNSVLKVSLEDKASKQIKVTVVTNGTPQAGYSVGECLASPNMLEVTGGKGVIDKIDSVRVTVNVSGIGENLKKRVTPVAYDADGKVIESSTLNYGVRKVRVNVQVLKTKTIPVNIKITGKPASGYEFVDAECQPETIQVAGGKKDLANISEVNVPVDITGMQSTTGSVEQNISIQDYLPDGVSVLADYAQVSLRIGIEKLMSKKISIPVKDIKFASLSDHLAARIVGDRDVVSITIQGISSVLDEITVDDYSAYVDCEGLRRGKHRLKVHLDLRDSSAIVKTEYVTVKIEKDDNAEDKSDSSATEEPGATEAPTQTPADKTDEGDKE</sequence>
<feature type="region of interest" description="Disordered" evidence="1">
    <location>
        <begin position="428"/>
        <end position="465"/>
    </location>
</feature>
<evidence type="ECO:0000256" key="2">
    <source>
        <dbReference type="SAM" id="Phobius"/>
    </source>
</evidence>
<evidence type="ECO:0008006" key="5">
    <source>
        <dbReference type="Google" id="ProtNLM"/>
    </source>
</evidence>
<keyword evidence="2" id="KW-1133">Transmembrane helix</keyword>
<organism evidence="3 4">
    <name type="scientific">Jutongia huaianensis</name>
    <dbReference type="NCBI Taxonomy" id="2763668"/>
    <lineage>
        <taxon>Bacteria</taxon>
        <taxon>Bacillati</taxon>
        <taxon>Bacillota</taxon>
        <taxon>Clostridia</taxon>
        <taxon>Lachnospirales</taxon>
        <taxon>Lachnospiraceae</taxon>
        <taxon>Jutongia</taxon>
    </lineage>
</organism>
<feature type="compositionally biased region" description="Basic and acidic residues" evidence="1">
    <location>
        <begin position="428"/>
        <end position="438"/>
    </location>
</feature>
<dbReference type="Proteomes" id="UP000606193">
    <property type="component" value="Unassembled WGS sequence"/>
</dbReference>
<reference evidence="3 4" key="1">
    <citation type="submission" date="2020-08" db="EMBL/GenBank/DDBJ databases">
        <title>Genome public.</title>
        <authorList>
            <person name="Liu C."/>
            <person name="Sun Q."/>
        </authorList>
    </citation>
    <scope>NUCLEOTIDE SEQUENCE [LARGE SCALE GENOMIC DNA]</scope>
    <source>
        <strain evidence="3 4">NSJ-37</strain>
    </source>
</reference>
<dbReference type="EMBL" id="JACRSX010000002">
    <property type="protein sequence ID" value="MBC8561627.1"/>
    <property type="molecule type" value="Genomic_DNA"/>
</dbReference>
<gene>
    <name evidence="3" type="ORF">H8704_03115</name>
</gene>
<evidence type="ECO:0000313" key="3">
    <source>
        <dbReference type="EMBL" id="MBC8561627.1"/>
    </source>
</evidence>
<dbReference type="InterPro" id="IPR053154">
    <property type="entry name" value="c-di-AMP_regulator"/>
</dbReference>
<dbReference type="Pfam" id="PF07949">
    <property type="entry name" value="YbbR"/>
    <property type="match status" value="2"/>
</dbReference>
<evidence type="ECO:0000256" key="1">
    <source>
        <dbReference type="SAM" id="MobiDB-lite"/>
    </source>
</evidence>
<comment type="caution">
    <text evidence="3">The sequence shown here is derived from an EMBL/GenBank/DDBJ whole genome shotgun (WGS) entry which is preliminary data.</text>
</comment>
<name>A0ABR7MZ19_9FIRM</name>
<dbReference type="Gene3D" id="2.170.120.40">
    <property type="entry name" value="YbbR-like domain"/>
    <property type="match status" value="2"/>
</dbReference>
<dbReference type="PANTHER" id="PTHR37804:SF1">
    <property type="entry name" value="CDAA REGULATORY PROTEIN CDAR"/>
    <property type="match status" value="1"/>
</dbReference>
<proteinExistence type="predicted"/>
<dbReference type="PANTHER" id="PTHR37804">
    <property type="entry name" value="CDAA REGULATORY PROTEIN CDAR"/>
    <property type="match status" value="1"/>
</dbReference>
<dbReference type="Gene3D" id="2.170.120.30">
    <property type="match status" value="2"/>
</dbReference>
<dbReference type="InterPro" id="IPR012505">
    <property type="entry name" value="YbbR"/>
</dbReference>
<protein>
    <recommendedName>
        <fullName evidence="5">YbbR-like protein</fullName>
    </recommendedName>
</protein>
<keyword evidence="2" id="KW-0812">Transmembrane</keyword>